<feature type="domain" description="Enoyl reductase (ER)" evidence="13">
    <location>
        <begin position="61"/>
        <end position="427"/>
    </location>
</feature>
<keyword evidence="3" id="KW-0444">Lipid biosynthesis</keyword>
<keyword evidence="9" id="KW-0496">Mitochondrion</keyword>
<keyword evidence="10" id="KW-0275">Fatty acid biosynthesis</keyword>
<evidence type="ECO:0000259" key="13">
    <source>
        <dbReference type="SMART" id="SM00829"/>
    </source>
</evidence>
<keyword evidence="8" id="KW-0443">Lipid metabolism</keyword>
<evidence type="ECO:0000256" key="3">
    <source>
        <dbReference type="ARBA" id="ARBA00022516"/>
    </source>
</evidence>
<dbReference type="CDD" id="cd08290">
    <property type="entry name" value="ETR"/>
    <property type="match status" value="1"/>
</dbReference>
<dbReference type="InterPro" id="IPR013149">
    <property type="entry name" value="ADH-like_C"/>
</dbReference>
<dbReference type="InterPro" id="IPR051034">
    <property type="entry name" value="Mito_Enoyl-ACP_Reductase"/>
</dbReference>
<evidence type="ECO:0000256" key="10">
    <source>
        <dbReference type="ARBA" id="ARBA00023160"/>
    </source>
</evidence>
<keyword evidence="6" id="KW-0809">Transit peptide</keyword>
<evidence type="ECO:0000256" key="12">
    <source>
        <dbReference type="ARBA" id="ARBA00048843"/>
    </source>
</evidence>
<reference evidence="14" key="2">
    <citation type="submission" date="2023-06" db="EMBL/GenBank/DDBJ databases">
        <authorList>
            <consortium name="Lawrence Berkeley National Laboratory"/>
            <person name="Haridas S."/>
            <person name="Hensen N."/>
            <person name="Bonometti L."/>
            <person name="Westerberg I."/>
            <person name="Brannstrom I.O."/>
            <person name="Guillou S."/>
            <person name="Cros-Aarteil S."/>
            <person name="Calhoun S."/>
            <person name="Kuo A."/>
            <person name="Mondo S."/>
            <person name="Pangilinan J."/>
            <person name="Riley R."/>
            <person name="Labutti K."/>
            <person name="Andreopoulos B."/>
            <person name="Lipzen A."/>
            <person name="Chen C."/>
            <person name="Yanf M."/>
            <person name="Daum C."/>
            <person name="Ng V."/>
            <person name="Clum A."/>
            <person name="Steindorff A."/>
            <person name="Ohm R."/>
            <person name="Martin F."/>
            <person name="Silar P."/>
            <person name="Natvig D."/>
            <person name="Lalanne C."/>
            <person name="Gautier V."/>
            <person name="Ament-Velasquez S.L."/>
            <person name="Kruys A."/>
            <person name="Hutchinson M.I."/>
            <person name="Powell A.J."/>
            <person name="Barry K."/>
            <person name="Miller A.N."/>
            <person name="Grigoriev I.V."/>
            <person name="Debuchy R."/>
            <person name="Gladieux P."/>
            <person name="Thoren M.H."/>
            <person name="Johannesson H."/>
        </authorList>
    </citation>
    <scope>NUCLEOTIDE SEQUENCE</scope>
    <source>
        <strain evidence="14">SMH4131-1</strain>
    </source>
</reference>
<protein>
    <recommendedName>
        <fullName evidence="11">enoyl-[acyl-carrier-protein] reductase</fullName>
        <ecNumber evidence="11">1.3.1.104</ecNumber>
    </recommendedName>
</protein>
<dbReference type="Proteomes" id="UP001286456">
    <property type="component" value="Unassembled WGS sequence"/>
</dbReference>
<dbReference type="SMART" id="SM00829">
    <property type="entry name" value="PKS_ER"/>
    <property type="match status" value="1"/>
</dbReference>
<reference evidence="14" key="1">
    <citation type="journal article" date="2023" name="Mol. Phylogenet. Evol.">
        <title>Genome-scale phylogeny and comparative genomics of the fungal order Sordariales.</title>
        <authorList>
            <person name="Hensen N."/>
            <person name="Bonometti L."/>
            <person name="Westerberg I."/>
            <person name="Brannstrom I.O."/>
            <person name="Guillou S."/>
            <person name="Cros-Aarteil S."/>
            <person name="Calhoun S."/>
            <person name="Haridas S."/>
            <person name="Kuo A."/>
            <person name="Mondo S."/>
            <person name="Pangilinan J."/>
            <person name="Riley R."/>
            <person name="LaButti K."/>
            <person name="Andreopoulos B."/>
            <person name="Lipzen A."/>
            <person name="Chen C."/>
            <person name="Yan M."/>
            <person name="Daum C."/>
            <person name="Ng V."/>
            <person name="Clum A."/>
            <person name="Steindorff A."/>
            <person name="Ohm R.A."/>
            <person name="Martin F."/>
            <person name="Silar P."/>
            <person name="Natvig D.O."/>
            <person name="Lalanne C."/>
            <person name="Gautier V."/>
            <person name="Ament-Velasquez S.L."/>
            <person name="Kruys A."/>
            <person name="Hutchinson M.I."/>
            <person name="Powell A.J."/>
            <person name="Barry K."/>
            <person name="Miller A.N."/>
            <person name="Grigoriev I.V."/>
            <person name="Debuchy R."/>
            <person name="Gladieux P."/>
            <person name="Hiltunen Thoren M."/>
            <person name="Johannesson H."/>
        </authorList>
    </citation>
    <scope>NUCLEOTIDE SEQUENCE</scope>
    <source>
        <strain evidence="14">SMH4131-1</strain>
    </source>
</reference>
<dbReference type="EMBL" id="JAUEPO010000001">
    <property type="protein sequence ID" value="KAK3337452.1"/>
    <property type="molecule type" value="Genomic_DNA"/>
</dbReference>
<comment type="caution">
    <text evidence="14">The sequence shown here is derived from an EMBL/GenBank/DDBJ whole genome shotgun (WGS) entry which is preliminary data.</text>
</comment>
<dbReference type="InterPro" id="IPR011032">
    <property type="entry name" value="GroES-like_sf"/>
</dbReference>
<evidence type="ECO:0000256" key="6">
    <source>
        <dbReference type="ARBA" id="ARBA00022946"/>
    </source>
</evidence>
<dbReference type="FunFam" id="3.40.50.720:FF:000112">
    <property type="entry name" value="Enoyl-[acyl-carrier-protein] reductase 1, mitochondrial"/>
    <property type="match status" value="1"/>
</dbReference>
<comment type="catalytic activity">
    <reaction evidence="12">
        <text>a 2,3-saturated acyl-[ACP] + NADP(+) = a (2E)-enoyl-[ACP] + NADPH + H(+)</text>
        <dbReference type="Rhea" id="RHEA:22564"/>
        <dbReference type="Rhea" id="RHEA-COMP:9925"/>
        <dbReference type="Rhea" id="RHEA-COMP:9926"/>
        <dbReference type="ChEBI" id="CHEBI:15378"/>
        <dbReference type="ChEBI" id="CHEBI:57783"/>
        <dbReference type="ChEBI" id="CHEBI:58349"/>
        <dbReference type="ChEBI" id="CHEBI:78784"/>
        <dbReference type="ChEBI" id="CHEBI:78785"/>
        <dbReference type="EC" id="1.3.1.104"/>
    </reaction>
</comment>
<dbReference type="AlphaFoldDB" id="A0AAE0J6I1"/>
<comment type="similarity">
    <text evidence="2">Belongs to the zinc-containing alcohol dehydrogenase family. Quinone oxidoreductase subfamily.</text>
</comment>
<dbReference type="GO" id="GO:0006633">
    <property type="term" value="P:fatty acid biosynthetic process"/>
    <property type="evidence" value="ECO:0007669"/>
    <property type="project" value="UniProtKB-KW"/>
</dbReference>
<evidence type="ECO:0000256" key="2">
    <source>
        <dbReference type="ARBA" id="ARBA00010371"/>
    </source>
</evidence>
<dbReference type="PANTHER" id="PTHR43981:SF2">
    <property type="entry name" value="ENOYL-[ACYL-CARRIER-PROTEIN] REDUCTASE, MITOCHONDRIAL"/>
    <property type="match status" value="1"/>
</dbReference>
<evidence type="ECO:0000256" key="9">
    <source>
        <dbReference type="ARBA" id="ARBA00023128"/>
    </source>
</evidence>
<evidence type="ECO:0000256" key="8">
    <source>
        <dbReference type="ARBA" id="ARBA00023098"/>
    </source>
</evidence>
<evidence type="ECO:0000313" key="14">
    <source>
        <dbReference type="EMBL" id="KAK3337452.1"/>
    </source>
</evidence>
<proteinExistence type="inferred from homology"/>
<dbReference type="Pfam" id="PF08240">
    <property type="entry name" value="ADH_N"/>
    <property type="match status" value="1"/>
</dbReference>
<evidence type="ECO:0000256" key="1">
    <source>
        <dbReference type="ARBA" id="ARBA00004173"/>
    </source>
</evidence>
<dbReference type="Gene3D" id="3.40.50.720">
    <property type="entry name" value="NAD(P)-binding Rossmann-like Domain"/>
    <property type="match status" value="1"/>
</dbReference>
<dbReference type="GO" id="GO:0141148">
    <property type="term" value="F:enoyl-[acyl-carrier-protein] reductase (NADPH) activity"/>
    <property type="evidence" value="ECO:0007669"/>
    <property type="project" value="UniProtKB-EC"/>
</dbReference>
<dbReference type="Gene3D" id="3.90.180.10">
    <property type="entry name" value="Medium-chain alcohol dehydrogenases, catalytic domain"/>
    <property type="match status" value="1"/>
</dbReference>
<name>A0AAE0J6I1_9PEZI</name>
<evidence type="ECO:0000256" key="11">
    <source>
        <dbReference type="ARBA" id="ARBA00038963"/>
    </source>
</evidence>
<dbReference type="GO" id="GO:0005739">
    <property type="term" value="C:mitochondrion"/>
    <property type="evidence" value="ECO:0007669"/>
    <property type="project" value="UniProtKB-SubCell"/>
</dbReference>
<dbReference type="SUPFAM" id="SSF51735">
    <property type="entry name" value="NAD(P)-binding Rossmann-fold domains"/>
    <property type="match status" value="1"/>
</dbReference>
<keyword evidence="15" id="KW-1185">Reference proteome</keyword>
<keyword evidence="7" id="KW-0560">Oxidoreductase</keyword>
<dbReference type="Pfam" id="PF00107">
    <property type="entry name" value="ADH_zinc_N"/>
    <property type="match status" value="1"/>
</dbReference>
<dbReference type="InterPro" id="IPR013154">
    <property type="entry name" value="ADH-like_N"/>
</dbReference>
<evidence type="ECO:0000256" key="5">
    <source>
        <dbReference type="ARBA" id="ARBA00022857"/>
    </source>
</evidence>
<keyword evidence="5" id="KW-0521">NADP</keyword>
<accession>A0AAE0J6I1</accession>
<evidence type="ECO:0000256" key="4">
    <source>
        <dbReference type="ARBA" id="ARBA00022832"/>
    </source>
</evidence>
<dbReference type="EC" id="1.3.1.104" evidence="11"/>
<dbReference type="SUPFAM" id="SSF50129">
    <property type="entry name" value="GroES-like"/>
    <property type="match status" value="1"/>
</dbReference>
<evidence type="ECO:0000256" key="7">
    <source>
        <dbReference type="ARBA" id="ARBA00023002"/>
    </source>
</evidence>
<keyword evidence="4" id="KW-0276">Fatty acid metabolism</keyword>
<evidence type="ECO:0000313" key="15">
    <source>
        <dbReference type="Proteomes" id="UP001286456"/>
    </source>
</evidence>
<sequence>MTAVLGSRAATMRLTSANLVLRPSTVRLAAPQLRLPLTARRHKSGPYGYMQAKALVFSHYGEPKDVLHLHQHSISPSLPTGAALIRTLAAPVNPSDVNTIQGTYAAKPTFTTLLGTSSPSAVPGNEGCFEVVALGPGVAETGLLARGDWVIPSTTGFGTFRTHALVENATKSLLRVCTPSTRGNLTPAQVATVSVNPCSAYRMLRDYVDLIAQSVAAYSAGATGGAWFIQNGANSGVGRAAIQLGALWGLRSINVIRERDTPEATQALRDELTALGATVVVTETEFLDRGFASTLKTHTRDGKDPIMLGLNCVGGKSAAAVVRALGPKGTMVTYGGMSRQSFPFPTGPQIFKRLRFEGFWLSEWSKEHPAEKRKTIEEILGLIKEGKFKEAPVEEVKWEWETEEKVLKEAVQGTLEGFRSGKGLFVFGET</sequence>
<gene>
    <name evidence="14" type="ORF">B0T19DRAFT_412648</name>
</gene>
<organism evidence="14 15">
    <name type="scientific">Cercophora scortea</name>
    <dbReference type="NCBI Taxonomy" id="314031"/>
    <lineage>
        <taxon>Eukaryota</taxon>
        <taxon>Fungi</taxon>
        <taxon>Dikarya</taxon>
        <taxon>Ascomycota</taxon>
        <taxon>Pezizomycotina</taxon>
        <taxon>Sordariomycetes</taxon>
        <taxon>Sordariomycetidae</taxon>
        <taxon>Sordariales</taxon>
        <taxon>Lasiosphaeriaceae</taxon>
        <taxon>Cercophora</taxon>
    </lineage>
</organism>
<dbReference type="PANTHER" id="PTHR43981">
    <property type="entry name" value="ENOYL-[ACYL-CARRIER-PROTEIN] REDUCTASE, MITOCHONDRIAL"/>
    <property type="match status" value="1"/>
</dbReference>
<dbReference type="InterPro" id="IPR020843">
    <property type="entry name" value="ER"/>
</dbReference>
<comment type="subcellular location">
    <subcellularLocation>
        <location evidence="1">Mitochondrion</location>
    </subcellularLocation>
</comment>
<dbReference type="InterPro" id="IPR036291">
    <property type="entry name" value="NAD(P)-bd_dom_sf"/>
</dbReference>